<feature type="region of interest" description="Disordered" evidence="1">
    <location>
        <begin position="31"/>
        <end position="58"/>
    </location>
</feature>
<evidence type="ECO:0000256" key="1">
    <source>
        <dbReference type="SAM" id="MobiDB-lite"/>
    </source>
</evidence>
<proteinExistence type="predicted"/>
<reference evidence="2 3" key="1">
    <citation type="submission" date="2015-07" db="EMBL/GenBank/DDBJ databases">
        <title>High-quality genome of monoxenous trypanosomatid Leptomonas pyrrhocoris.</title>
        <authorList>
            <person name="Flegontov P."/>
            <person name="Butenko A."/>
            <person name="Firsov S."/>
            <person name="Vlcek C."/>
            <person name="Logacheva M.D."/>
            <person name="Field M."/>
            <person name="Filatov D."/>
            <person name="Flegontova O."/>
            <person name="Gerasimov E."/>
            <person name="Jackson A.P."/>
            <person name="Kelly S."/>
            <person name="Opperdoes F."/>
            <person name="O'Reilly A."/>
            <person name="Votypka J."/>
            <person name="Yurchenko V."/>
            <person name="Lukes J."/>
        </authorList>
    </citation>
    <scope>NUCLEOTIDE SEQUENCE [LARGE SCALE GENOMIC DNA]</scope>
    <source>
        <strain evidence="2">H10</strain>
    </source>
</reference>
<dbReference type="Proteomes" id="UP000037923">
    <property type="component" value="Unassembled WGS sequence"/>
</dbReference>
<dbReference type="GeneID" id="26903678"/>
<accession>A0A0M9G521</accession>
<comment type="caution">
    <text evidence="2">The sequence shown here is derived from an EMBL/GenBank/DDBJ whole genome shotgun (WGS) entry which is preliminary data.</text>
</comment>
<name>A0A0M9G521_LEPPY</name>
<dbReference type="VEuPathDB" id="TriTrypDB:LpyrH10_05_2470"/>
<protein>
    <submittedName>
        <fullName evidence="2">Uncharacterized protein</fullName>
    </submittedName>
</protein>
<organism evidence="2 3">
    <name type="scientific">Leptomonas pyrrhocoris</name>
    <name type="common">Firebug parasite</name>
    <dbReference type="NCBI Taxonomy" id="157538"/>
    <lineage>
        <taxon>Eukaryota</taxon>
        <taxon>Discoba</taxon>
        <taxon>Euglenozoa</taxon>
        <taxon>Kinetoplastea</taxon>
        <taxon>Metakinetoplastina</taxon>
        <taxon>Trypanosomatida</taxon>
        <taxon>Trypanosomatidae</taxon>
        <taxon>Leishmaniinae</taxon>
        <taxon>Leptomonas</taxon>
    </lineage>
</organism>
<feature type="compositionally biased region" description="Low complexity" evidence="1">
    <location>
        <begin position="303"/>
        <end position="313"/>
    </location>
</feature>
<dbReference type="OrthoDB" id="272578at2759"/>
<feature type="region of interest" description="Disordered" evidence="1">
    <location>
        <begin position="302"/>
        <end position="328"/>
    </location>
</feature>
<dbReference type="AlphaFoldDB" id="A0A0M9G521"/>
<keyword evidence="3" id="KW-1185">Reference proteome</keyword>
<dbReference type="EMBL" id="LGTL01000005">
    <property type="protein sequence ID" value="KPA82279.1"/>
    <property type="molecule type" value="Genomic_DNA"/>
</dbReference>
<dbReference type="RefSeq" id="XP_015660718.1">
    <property type="nucleotide sequence ID" value="XM_015800711.1"/>
</dbReference>
<evidence type="ECO:0000313" key="2">
    <source>
        <dbReference type="EMBL" id="KPA82279.1"/>
    </source>
</evidence>
<gene>
    <name evidence="2" type="ORF">ABB37_03387</name>
</gene>
<sequence length="651" mass="70706">MQQIFADEAASQSPKPLISFPLPSDVHLLSSEGLASTRKRHRSLSQEEESTDATAPSPLTQEDCKALRRFIEYGDQPMTAVEFFQRTTGHRSTPAQVFTSGTAVSRLSVPLPYQWCSAALQQTLSLLCRVIRLDTASFYLQPASTAEALSGAPFAASLEGAAAPTVRVTTLELYCRFQALELEFEDVVLRAQSVTQADGVPEALTQRARADVEETVRCIEDGVNSLEATLIEMLLHIEDPRQAKEDGAIRGASAGNGTKMNAGTAAAPSLAYVAGILRDLPGVFHLEQWPARFICETEANKLPPTASSSSAPPRLQHEQQPPSPGSVAAALLSGGSVVRASASDTAGHTEVIPFPSAAAYRAQVGGATTSLALQSLLDISKADVWNIFGVAAASPISRLAALEKLENASQGRTLNDVWNAAPPARPALDIEQLEFKDILVRAWNHGYSLLGLRRLCFEMQALFYQYVARVTTAAPPASSHATRQEIYELWCQWQWTVQRLFQGFMMKVTGGAPSLKETGAVRDSRCKYGGDADLNACALLRRHASLGSALAEVQHIALRVVTKLQAVDAKGWFAVPAFDLVNVDFTSVRYWVMSPSFAPKSRREAYRALCRVLERMVDSCVHKYGPTHPFSDVITNVRQQLVDVARAEGLL</sequence>
<evidence type="ECO:0000313" key="3">
    <source>
        <dbReference type="Proteomes" id="UP000037923"/>
    </source>
</evidence>
<dbReference type="OMA" id="LELYCRF"/>